<sequence>MDRDCRKVRIEDKVSPETLIQDIKGCADLGLIKNYGVLNSLFSKLQNADRLYRLGRLKETQNIVKAFGHDLSAQKGRHIDEKCVSAAQTDMDFFMGVNTVQESLKRYLIEKR</sequence>
<evidence type="ECO:0000313" key="1">
    <source>
        <dbReference type="EMBL" id="SNZ16910.1"/>
    </source>
</evidence>
<organism evidence="1 2">
    <name type="scientific">Hydrogenobacter hydrogenophilus</name>
    <dbReference type="NCBI Taxonomy" id="35835"/>
    <lineage>
        <taxon>Bacteria</taxon>
        <taxon>Pseudomonadati</taxon>
        <taxon>Aquificota</taxon>
        <taxon>Aquificia</taxon>
        <taxon>Aquificales</taxon>
        <taxon>Aquificaceae</taxon>
        <taxon>Hydrogenobacter</taxon>
    </lineage>
</organism>
<dbReference type="Proteomes" id="UP000218627">
    <property type="component" value="Unassembled WGS sequence"/>
</dbReference>
<protein>
    <submittedName>
        <fullName evidence="1">Uncharacterized protein</fullName>
    </submittedName>
</protein>
<proteinExistence type="predicted"/>
<dbReference type="RefSeq" id="WP_096603531.1">
    <property type="nucleotide sequence ID" value="NZ_OBEN01000017.1"/>
</dbReference>
<keyword evidence="2" id="KW-1185">Reference proteome</keyword>
<gene>
    <name evidence="1" type="ORF">SAMN06265353_1732</name>
</gene>
<reference evidence="2" key="1">
    <citation type="submission" date="2017-09" db="EMBL/GenBank/DDBJ databases">
        <authorList>
            <person name="Varghese N."/>
            <person name="Submissions S."/>
        </authorList>
    </citation>
    <scope>NUCLEOTIDE SEQUENCE [LARGE SCALE GENOMIC DNA]</scope>
    <source>
        <strain evidence="2">DSM 2913</strain>
    </source>
</reference>
<dbReference type="EMBL" id="OBEN01000017">
    <property type="protein sequence ID" value="SNZ16910.1"/>
    <property type="molecule type" value="Genomic_DNA"/>
</dbReference>
<name>A0A285P5C2_9AQUI</name>
<dbReference type="AlphaFoldDB" id="A0A285P5C2"/>
<accession>A0A285P5C2</accession>
<evidence type="ECO:0000313" key="2">
    <source>
        <dbReference type="Proteomes" id="UP000218627"/>
    </source>
</evidence>